<keyword evidence="2 5" id="KW-0540">Nuclease</keyword>
<dbReference type="AlphaFoldDB" id="A0A7J3M1V8"/>
<keyword evidence="5" id="KW-0460">Magnesium</keyword>
<comment type="similarity">
    <text evidence="5">Belongs to the PINc/VapC protein family.</text>
</comment>
<dbReference type="Gene3D" id="3.40.50.1010">
    <property type="entry name" value="5'-nuclease"/>
    <property type="match status" value="1"/>
</dbReference>
<dbReference type="HAMAP" id="MF_00265">
    <property type="entry name" value="VapC_Nob1"/>
    <property type="match status" value="1"/>
</dbReference>
<evidence type="ECO:0000313" key="7">
    <source>
        <dbReference type="EMBL" id="HGT82916.1"/>
    </source>
</evidence>
<dbReference type="GO" id="GO:0016787">
    <property type="term" value="F:hydrolase activity"/>
    <property type="evidence" value="ECO:0007669"/>
    <property type="project" value="UniProtKB-KW"/>
</dbReference>
<sequence>MRIFFDTNFIVNLIVETDFSEKARKIVEKYADEDMITSISVVEETLFILKKLTKMPNAEIANKVQELIHGLKIQVIESLPLNEFIEVFSEQNLLPSDALIVATCKHYGIRKIATFDEDFKRVDFLEVLEL</sequence>
<dbReference type="SMART" id="SM00670">
    <property type="entry name" value="PINc"/>
    <property type="match status" value="1"/>
</dbReference>
<comment type="cofactor">
    <cofactor evidence="5">
        <name>Mg(2+)</name>
        <dbReference type="ChEBI" id="CHEBI:18420"/>
    </cofactor>
</comment>
<dbReference type="PANTHER" id="PTHR39677">
    <property type="entry name" value="RIBONUCLEASE VAPC6"/>
    <property type="match status" value="1"/>
</dbReference>
<dbReference type="Pfam" id="PF01850">
    <property type="entry name" value="PIN"/>
    <property type="match status" value="1"/>
</dbReference>
<dbReference type="GO" id="GO:0000287">
    <property type="term" value="F:magnesium ion binding"/>
    <property type="evidence" value="ECO:0007669"/>
    <property type="project" value="UniProtKB-UniRule"/>
</dbReference>
<keyword evidence="4 5" id="KW-0378">Hydrolase</keyword>
<keyword evidence="3 5" id="KW-0479">Metal-binding</keyword>
<protein>
    <recommendedName>
        <fullName evidence="5">Ribonuclease VapC</fullName>
        <shortName evidence="5">RNase VapC</shortName>
        <ecNumber evidence="5">3.1.-.-</ecNumber>
    </recommendedName>
    <alternativeName>
        <fullName evidence="5">Putative toxin VapC</fullName>
    </alternativeName>
</protein>
<dbReference type="InterPro" id="IPR002716">
    <property type="entry name" value="PIN_dom"/>
</dbReference>
<gene>
    <name evidence="5" type="primary">vapC</name>
    <name evidence="7" type="ORF">ENT52_04235</name>
</gene>
<dbReference type="InterPro" id="IPR022907">
    <property type="entry name" value="VapC_family"/>
</dbReference>
<evidence type="ECO:0000256" key="3">
    <source>
        <dbReference type="ARBA" id="ARBA00022723"/>
    </source>
</evidence>
<evidence type="ECO:0000256" key="1">
    <source>
        <dbReference type="ARBA" id="ARBA00022649"/>
    </source>
</evidence>
<evidence type="ECO:0000256" key="5">
    <source>
        <dbReference type="HAMAP-Rule" id="MF_00265"/>
    </source>
</evidence>
<organism evidence="7">
    <name type="scientific">Archaeoglobus fulgidus</name>
    <dbReference type="NCBI Taxonomy" id="2234"/>
    <lineage>
        <taxon>Archaea</taxon>
        <taxon>Methanobacteriati</taxon>
        <taxon>Methanobacteriota</taxon>
        <taxon>Archaeoglobi</taxon>
        <taxon>Archaeoglobales</taxon>
        <taxon>Archaeoglobaceae</taxon>
        <taxon>Archaeoglobus</taxon>
    </lineage>
</organism>
<dbReference type="GO" id="GO:0090729">
    <property type="term" value="F:toxin activity"/>
    <property type="evidence" value="ECO:0007669"/>
    <property type="project" value="UniProtKB-KW"/>
</dbReference>
<feature type="binding site" evidence="5">
    <location>
        <position position="97"/>
    </location>
    <ligand>
        <name>Mg(2+)</name>
        <dbReference type="ChEBI" id="CHEBI:18420"/>
    </ligand>
</feature>
<evidence type="ECO:0000256" key="2">
    <source>
        <dbReference type="ARBA" id="ARBA00022722"/>
    </source>
</evidence>
<comment type="caution">
    <text evidence="7">The sequence shown here is derived from an EMBL/GenBank/DDBJ whole genome shotgun (WGS) entry which is preliminary data.</text>
</comment>
<reference evidence="7" key="1">
    <citation type="journal article" date="2020" name="mSystems">
        <title>Genome- and Community-Level Interaction Insights into Carbon Utilization and Element Cycling Functions of Hydrothermarchaeota in Hydrothermal Sediment.</title>
        <authorList>
            <person name="Zhou Z."/>
            <person name="Liu Y."/>
            <person name="Xu W."/>
            <person name="Pan J."/>
            <person name="Luo Z.H."/>
            <person name="Li M."/>
        </authorList>
    </citation>
    <scope>NUCLEOTIDE SEQUENCE [LARGE SCALE GENOMIC DNA]</scope>
    <source>
        <strain evidence="7">SpSt-587</strain>
    </source>
</reference>
<dbReference type="GO" id="GO:0004540">
    <property type="term" value="F:RNA nuclease activity"/>
    <property type="evidence" value="ECO:0007669"/>
    <property type="project" value="InterPro"/>
</dbReference>
<dbReference type="EC" id="3.1.-.-" evidence="5"/>
<proteinExistence type="inferred from homology"/>
<dbReference type="SUPFAM" id="SSF88723">
    <property type="entry name" value="PIN domain-like"/>
    <property type="match status" value="1"/>
</dbReference>
<keyword evidence="1 5" id="KW-1277">Toxin-antitoxin system</keyword>
<accession>A0A7J3M1V8</accession>
<keyword evidence="5" id="KW-0800">Toxin</keyword>
<comment type="function">
    <text evidence="5">Toxic component of a toxin-antitoxin (TA) system. An RNase.</text>
</comment>
<name>A0A7J3M1V8_ARCFL</name>
<feature type="domain" description="PIN" evidence="6">
    <location>
        <begin position="1"/>
        <end position="121"/>
    </location>
</feature>
<dbReference type="InterPro" id="IPR029060">
    <property type="entry name" value="PIN-like_dom_sf"/>
</dbReference>
<feature type="binding site" evidence="5">
    <location>
        <position position="6"/>
    </location>
    <ligand>
        <name>Mg(2+)</name>
        <dbReference type="ChEBI" id="CHEBI:18420"/>
    </ligand>
</feature>
<dbReference type="EMBL" id="DSYZ01000087">
    <property type="protein sequence ID" value="HGT82916.1"/>
    <property type="molecule type" value="Genomic_DNA"/>
</dbReference>
<evidence type="ECO:0000259" key="6">
    <source>
        <dbReference type="SMART" id="SM00670"/>
    </source>
</evidence>
<dbReference type="PANTHER" id="PTHR39677:SF4">
    <property type="entry name" value="RIBONUCLEASE VAPC6"/>
    <property type="match status" value="1"/>
</dbReference>
<evidence type="ECO:0000256" key="4">
    <source>
        <dbReference type="ARBA" id="ARBA00022801"/>
    </source>
</evidence>